<dbReference type="WBParaSite" id="MBELARI_LOCUS16752">
    <property type="protein sequence ID" value="MBELARI_LOCUS16752"/>
    <property type="gene ID" value="MBELARI_LOCUS16752"/>
</dbReference>
<dbReference type="PROSITE" id="PS50103">
    <property type="entry name" value="ZF_C3H1"/>
    <property type="match status" value="2"/>
</dbReference>
<dbReference type="Pfam" id="PF00642">
    <property type="entry name" value="zf-CCCH"/>
    <property type="match status" value="1"/>
</dbReference>
<organism evidence="8 9">
    <name type="scientific">Mesorhabditis belari</name>
    <dbReference type="NCBI Taxonomy" id="2138241"/>
    <lineage>
        <taxon>Eukaryota</taxon>
        <taxon>Metazoa</taxon>
        <taxon>Ecdysozoa</taxon>
        <taxon>Nematoda</taxon>
        <taxon>Chromadorea</taxon>
        <taxon>Rhabditida</taxon>
        <taxon>Rhabditina</taxon>
        <taxon>Rhabditomorpha</taxon>
        <taxon>Rhabditoidea</taxon>
        <taxon>Rhabditidae</taxon>
        <taxon>Mesorhabditinae</taxon>
        <taxon>Mesorhabditis</taxon>
    </lineage>
</organism>
<reference evidence="9" key="1">
    <citation type="submission" date="2024-02" db="UniProtKB">
        <authorList>
            <consortium name="WormBaseParasite"/>
        </authorList>
    </citation>
    <scope>IDENTIFICATION</scope>
</reference>
<dbReference type="PANTHER" id="PTHR12547">
    <property type="entry name" value="CCCH ZINC FINGER/TIS11-RELATED"/>
    <property type="match status" value="1"/>
</dbReference>
<dbReference type="GO" id="GO:0043186">
    <property type="term" value="C:P granule"/>
    <property type="evidence" value="ECO:0007669"/>
    <property type="project" value="UniProtKB-ARBA"/>
</dbReference>
<keyword evidence="2" id="KW-0677">Repeat</keyword>
<keyword evidence="4 5" id="KW-0862">Zinc</keyword>
<evidence type="ECO:0000256" key="3">
    <source>
        <dbReference type="ARBA" id="ARBA00022771"/>
    </source>
</evidence>
<dbReference type="FunFam" id="4.10.1000.10:FF:000018">
    <property type="entry name" value="Zinc finger protein"/>
    <property type="match status" value="1"/>
</dbReference>
<dbReference type="AlphaFoldDB" id="A0AAF3ERW1"/>
<dbReference type="GO" id="GO:0010468">
    <property type="term" value="P:regulation of gene expression"/>
    <property type="evidence" value="ECO:0007669"/>
    <property type="project" value="UniProtKB-ARBA"/>
</dbReference>
<feature type="domain" description="C3H1-type" evidence="7">
    <location>
        <begin position="96"/>
        <end position="124"/>
    </location>
</feature>
<feature type="region of interest" description="Disordered" evidence="6">
    <location>
        <begin position="251"/>
        <end position="286"/>
    </location>
</feature>
<dbReference type="GO" id="GO:0080090">
    <property type="term" value="P:regulation of primary metabolic process"/>
    <property type="evidence" value="ECO:0007669"/>
    <property type="project" value="UniProtKB-ARBA"/>
</dbReference>
<feature type="compositionally biased region" description="Polar residues" evidence="6">
    <location>
        <begin position="251"/>
        <end position="277"/>
    </location>
</feature>
<feature type="domain" description="C3H1-type" evidence="7">
    <location>
        <begin position="138"/>
        <end position="166"/>
    </location>
</feature>
<dbReference type="InterPro" id="IPR000571">
    <property type="entry name" value="Znf_CCCH"/>
</dbReference>
<evidence type="ECO:0000256" key="2">
    <source>
        <dbReference type="ARBA" id="ARBA00022737"/>
    </source>
</evidence>
<dbReference type="Gene3D" id="4.10.1000.10">
    <property type="entry name" value="Zinc finger, CCCH-type"/>
    <property type="match status" value="2"/>
</dbReference>
<dbReference type="FunFam" id="4.10.1000.10:FF:000001">
    <property type="entry name" value="zinc finger CCCH domain-containing protein 15-like"/>
    <property type="match status" value="1"/>
</dbReference>
<protein>
    <submittedName>
        <fullName evidence="9">C3H1-type domain-containing protein</fullName>
    </submittedName>
</protein>
<dbReference type="InterPro" id="IPR036855">
    <property type="entry name" value="Znf_CCCH_sf"/>
</dbReference>
<evidence type="ECO:0000256" key="4">
    <source>
        <dbReference type="ARBA" id="ARBA00022833"/>
    </source>
</evidence>
<evidence type="ECO:0000256" key="6">
    <source>
        <dbReference type="SAM" id="MobiDB-lite"/>
    </source>
</evidence>
<dbReference type="SMART" id="SM00356">
    <property type="entry name" value="ZnF_C3H1"/>
    <property type="match status" value="2"/>
</dbReference>
<dbReference type="InterPro" id="IPR045877">
    <property type="entry name" value="ZFP36-like"/>
</dbReference>
<dbReference type="InterPro" id="IPR041367">
    <property type="entry name" value="Znf-CCCH_4"/>
</dbReference>
<dbReference type="GO" id="GO:0003729">
    <property type="term" value="F:mRNA binding"/>
    <property type="evidence" value="ECO:0007669"/>
    <property type="project" value="InterPro"/>
</dbReference>
<keyword evidence="3 5" id="KW-0863">Zinc-finger</keyword>
<name>A0AAF3ERW1_9BILA</name>
<dbReference type="Proteomes" id="UP000887575">
    <property type="component" value="Unassembled WGS sequence"/>
</dbReference>
<evidence type="ECO:0000256" key="1">
    <source>
        <dbReference type="ARBA" id="ARBA00022723"/>
    </source>
</evidence>
<feature type="zinc finger region" description="C3H1-type" evidence="5">
    <location>
        <begin position="96"/>
        <end position="124"/>
    </location>
</feature>
<sequence length="286" mass="33464">MQRCKSIFDKPTSSDELGRAYARTYKGFSSDRMNHTMPVCIDHLNDLMDGSMEELSQTMDMDSTMVEQSLTDDLATLRMNDEELEKHQEEKRRQATYKTSMCRAVKNAEQCPYGEKCTFAHDISELRQTEARGKRHPKYKTQLCSKFSQTGFCRYGDRCMYIHHLKNQKVIDHRKNMGIPLGANRRPEMIDSMAVNQQSNPRPLMSRILPAEPPFYEEHREQTHVLRYTPPWASNVESRHNMSLPLSYPQYQSENSVRQSNMHPTNNRSTRQPLFSRNHNRFDSGM</sequence>
<proteinExistence type="predicted"/>
<dbReference type="SUPFAM" id="SSF90229">
    <property type="entry name" value="CCCH zinc finger"/>
    <property type="match status" value="2"/>
</dbReference>
<evidence type="ECO:0000259" key="7">
    <source>
        <dbReference type="PROSITE" id="PS50103"/>
    </source>
</evidence>
<keyword evidence="1 5" id="KW-0479">Metal-binding</keyword>
<dbReference type="Pfam" id="PF18044">
    <property type="entry name" value="zf-CCCH_4"/>
    <property type="match status" value="1"/>
</dbReference>
<evidence type="ECO:0000256" key="5">
    <source>
        <dbReference type="PROSITE-ProRule" id="PRU00723"/>
    </source>
</evidence>
<dbReference type="GO" id="GO:0030154">
    <property type="term" value="P:cell differentiation"/>
    <property type="evidence" value="ECO:0007669"/>
    <property type="project" value="UniProtKB-ARBA"/>
</dbReference>
<accession>A0AAF3ERW1</accession>
<dbReference type="GO" id="GO:0008270">
    <property type="term" value="F:zinc ion binding"/>
    <property type="evidence" value="ECO:0007669"/>
    <property type="project" value="UniProtKB-KW"/>
</dbReference>
<evidence type="ECO:0000313" key="8">
    <source>
        <dbReference type="Proteomes" id="UP000887575"/>
    </source>
</evidence>
<dbReference type="PANTHER" id="PTHR12547:SF18">
    <property type="entry name" value="PROTEIN TIS11"/>
    <property type="match status" value="1"/>
</dbReference>
<evidence type="ECO:0000313" key="9">
    <source>
        <dbReference type="WBParaSite" id="MBELARI_LOCUS16752"/>
    </source>
</evidence>
<keyword evidence="8" id="KW-1185">Reference proteome</keyword>
<feature type="zinc finger region" description="C3H1-type" evidence="5">
    <location>
        <begin position="138"/>
        <end position="166"/>
    </location>
</feature>